<feature type="region of interest" description="Disordered" evidence="2">
    <location>
        <begin position="32"/>
        <end position="63"/>
    </location>
</feature>
<dbReference type="Proteomes" id="UP000193380">
    <property type="component" value="Unassembled WGS sequence"/>
</dbReference>
<dbReference type="EMBL" id="FR905908">
    <property type="protein sequence ID" value="CDQ82108.1"/>
    <property type="molecule type" value="Genomic_DNA"/>
</dbReference>
<dbReference type="GO" id="GO:0007098">
    <property type="term" value="P:centrosome cycle"/>
    <property type="evidence" value="ECO:0007669"/>
    <property type="project" value="TreeGrafter"/>
</dbReference>
<dbReference type="GO" id="GO:0005794">
    <property type="term" value="C:Golgi apparatus"/>
    <property type="evidence" value="ECO:0007669"/>
    <property type="project" value="TreeGrafter"/>
</dbReference>
<dbReference type="GO" id="GO:0005813">
    <property type="term" value="C:centrosome"/>
    <property type="evidence" value="ECO:0007669"/>
    <property type="project" value="TreeGrafter"/>
</dbReference>
<dbReference type="GO" id="GO:0060090">
    <property type="term" value="F:molecular adaptor activity"/>
    <property type="evidence" value="ECO:0007669"/>
    <property type="project" value="TreeGrafter"/>
</dbReference>
<gene>
    <name evidence="3" type="ORF">GSONMT00001206001</name>
</gene>
<organism evidence="3 4">
    <name type="scientific">Oncorhynchus mykiss</name>
    <name type="common">Rainbow trout</name>
    <name type="synonym">Salmo gairdneri</name>
    <dbReference type="NCBI Taxonomy" id="8022"/>
    <lineage>
        <taxon>Eukaryota</taxon>
        <taxon>Metazoa</taxon>
        <taxon>Chordata</taxon>
        <taxon>Craniata</taxon>
        <taxon>Vertebrata</taxon>
        <taxon>Euteleostomi</taxon>
        <taxon>Actinopterygii</taxon>
        <taxon>Neopterygii</taxon>
        <taxon>Teleostei</taxon>
        <taxon>Protacanthopterygii</taxon>
        <taxon>Salmoniformes</taxon>
        <taxon>Salmonidae</taxon>
        <taxon>Salmoninae</taxon>
        <taxon>Oncorhynchus</taxon>
    </lineage>
</organism>
<evidence type="ECO:0000256" key="2">
    <source>
        <dbReference type="SAM" id="MobiDB-lite"/>
    </source>
</evidence>
<evidence type="ECO:0000313" key="4">
    <source>
        <dbReference type="Proteomes" id="UP000193380"/>
    </source>
</evidence>
<keyword evidence="1" id="KW-0175">Coiled coil</keyword>
<dbReference type="AlphaFoldDB" id="A0A060XR17"/>
<reference evidence="3" key="1">
    <citation type="journal article" date="2014" name="Nat. Commun.">
        <title>The rainbow trout genome provides novel insights into evolution after whole-genome duplication in vertebrates.</title>
        <authorList>
            <person name="Berthelot C."/>
            <person name="Brunet F."/>
            <person name="Chalopin D."/>
            <person name="Juanchich A."/>
            <person name="Bernard M."/>
            <person name="Noel B."/>
            <person name="Bento P."/>
            <person name="Da Silva C."/>
            <person name="Labadie K."/>
            <person name="Alberti A."/>
            <person name="Aury J.M."/>
            <person name="Louis A."/>
            <person name="Dehais P."/>
            <person name="Bardou P."/>
            <person name="Montfort J."/>
            <person name="Klopp C."/>
            <person name="Cabau C."/>
            <person name="Gaspin C."/>
            <person name="Thorgaard G.H."/>
            <person name="Boussaha M."/>
            <person name="Quillet E."/>
            <person name="Guyomard R."/>
            <person name="Galiana D."/>
            <person name="Bobe J."/>
            <person name="Volff J.N."/>
            <person name="Genet C."/>
            <person name="Wincker P."/>
            <person name="Jaillon O."/>
            <person name="Roest Crollius H."/>
            <person name="Guiguen Y."/>
        </authorList>
    </citation>
    <scope>NUCLEOTIDE SEQUENCE [LARGE SCALE GENOMIC DNA]</scope>
</reference>
<name>A0A060XR17_ONCMY</name>
<reference evidence="3" key="2">
    <citation type="submission" date="2014-03" db="EMBL/GenBank/DDBJ databases">
        <authorList>
            <person name="Genoscope - CEA"/>
        </authorList>
    </citation>
    <scope>NUCLEOTIDE SEQUENCE</scope>
</reference>
<dbReference type="STRING" id="8022.A0A060XR17"/>
<dbReference type="PANTHER" id="PTHR46501">
    <property type="entry name" value="MYOMEGALIN"/>
    <property type="match status" value="1"/>
</dbReference>
<accession>A0A060XR17</accession>
<protein>
    <submittedName>
        <fullName evidence="3">Uncharacterized protein</fullName>
    </submittedName>
</protein>
<proteinExistence type="predicted"/>
<dbReference type="GO" id="GO:1903358">
    <property type="term" value="P:regulation of Golgi organization"/>
    <property type="evidence" value="ECO:0007669"/>
    <property type="project" value="TreeGrafter"/>
</dbReference>
<sequence length="278" mass="31917">MFRLHRTKKNVVKNLFKFPLILYFIHQGMKESNGRSTSAPESAAQQDGGVAKDGGVSGPGVVSGHKLRARQLQGLQRENGRLVEQLRSSEELNATLRCELDLHRSILGHPASQQDTAQLCSMNPGTEPGVGGDHLLTEHLLEIRALRQRLEETIYNNDRLREQLERRLGEVERDPAATNIFIHGTEEQGQLTSELRFLWGQNQALKEQLNLGSRDKQKENEKLREALARRTAKLEQSRKECEVLRQEHTRLQDRLDRSILEHTHLQDTLHYSRQEIHR</sequence>
<feature type="coiled-coil region" evidence="1">
    <location>
        <begin position="206"/>
        <end position="261"/>
    </location>
</feature>
<feature type="compositionally biased region" description="Polar residues" evidence="2">
    <location>
        <begin position="34"/>
        <end position="45"/>
    </location>
</feature>
<dbReference type="InterPro" id="IPR052593">
    <property type="entry name" value="MT-associated_AKAP9-binding"/>
</dbReference>
<dbReference type="PANTHER" id="PTHR46501:SF7">
    <property type="entry name" value="MYOMEGALIN ISOFORM X1"/>
    <property type="match status" value="1"/>
</dbReference>
<dbReference type="PaxDb" id="8022-A0A060XR17"/>
<evidence type="ECO:0000313" key="3">
    <source>
        <dbReference type="EMBL" id="CDQ82108.1"/>
    </source>
</evidence>
<evidence type="ECO:0000256" key="1">
    <source>
        <dbReference type="SAM" id="Coils"/>
    </source>
</evidence>
<dbReference type="GO" id="GO:0090063">
    <property type="term" value="P:positive regulation of microtubule nucleation"/>
    <property type="evidence" value="ECO:0007669"/>
    <property type="project" value="TreeGrafter"/>
</dbReference>